<proteinExistence type="predicted"/>
<accession>A0A8X6QCU0</accession>
<organism evidence="1 2">
    <name type="scientific">Nephila pilipes</name>
    <name type="common">Giant wood spider</name>
    <name type="synonym">Nephila maculata</name>
    <dbReference type="NCBI Taxonomy" id="299642"/>
    <lineage>
        <taxon>Eukaryota</taxon>
        <taxon>Metazoa</taxon>
        <taxon>Ecdysozoa</taxon>
        <taxon>Arthropoda</taxon>
        <taxon>Chelicerata</taxon>
        <taxon>Arachnida</taxon>
        <taxon>Araneae</taxon>
        <taxon>Araneomorphae</taxon>
        <taxon>Entelegynae</taxon>
        <taxon>Araneoidea</taxon>
        <taxon>Nephilidae</taxon>
        <taxon>Nephila</taxon>
    </lineage>
</organism>
<gene>
    <name evidence="1" type="ORF">NPIL_372011</name>
</gene>
<dbReference type="Proteomes" id="UP000887013">
    <property type="component" value="Unassembled WGS sequence"/>
</dbReference>
<protein>
    <submittedName>
        <fullName evidence="1">Uncharacterized protein</fullName>
    </submittedName>
</protein>
<comment type="caution">
    <text evidence="1">The sequence shown here is derived from an EMBL/GenBank/DDBJ whole genome shotgun (WGS) entry which is preliminary data.</text>
</comment>
<dbReference type="EMBL" id="BMAW01126855">
    <property type="protein sequence ID" value="GFU18565.1"/>
    <property type="molecule type" value="Genomic_DNA"/>
</dbReference>
<evidence type="ECO:0000313" key="1">
    <source>
        <dbReference type="EMBL" id="GFU18565.1"/>
    </source>
</evidence>
<dbReference type="AlphaFoldDB" id="A0A8X6QCU0"/>
<keyword evidence="2" id="KW-1185">Reference proteome</keyword>
<sequence length="107" mass="12646">MKGKYSVHKNIKGLLTFDRFNRTFESRTHKWEWLEILFPYRLFKHVDKSFGVISAQIPHDIIKHGDEQTFFLFPSPDQTVLRFQMKIKGHLIRLGAFFSGLSFSKGQ</sequence>
<name>A0A8X6QCU0_NEPPI</name>
<reference evidence="1" key="1">
    <citation type="submission" date="2020-08" db="EMBL/GenBank/DDBJ databases">
        <title>Multicomponent nature underlies the extraordinary mechanical properties of spider dragline silk.</title>
        <authorList>
            <person name="Kono N."/>
            <person name="Nakamura H."/>
            <person name="Mori M."/>
            <person name="Yoshida Y."/>
            <person name="Ohtoshi R."/>
            <person name="Malay A.D."/>
            <person name="Moran D.A.P."/>
            <person name="Tomita M."/>
            <person name="Numata K."/>
            <person name="Arakawa K."/>
        </authorList>
    </citation>
    <scope>NUCLEOTIDE SEQUENCE</scope>
</reference>
<evidence type="ECO:0000313" key="2">
    <source>
        <dbReference type="Proteomes" id="UP000887013"/>
    </source>
</evidence>